<comment type="caution">
    <text evidence="6">The sequence shown here is derived from an EMBL/GenBank/DDBJ whole genome shotgun (WGS) entry which is preliminary data.</text>
</comment>
<feature type="domain" description="CBM10" evidence="5">
    <location>
        <begin position="630"/>
        <end position="670"/>
    </location>
</feature>
<dbReference type="EMBL" id="MCFG01000048">
    <property type="protein sequence ID" value="ORX84646.1"/>
    <property type="molecule type" value="Genomic_DNA"/>
</dbReference>
<keyword evidence="2" id="KW-0677">Repeat</keyword>
<dbReference type="GO" id="GO:0016787">
    <property type="term" value="F:hydrolase activity"/>
    <property type="evidence" value="ECO:0007669"/>
    <property type="project" value="UniProtKB-KW"/>
</dbReference>
<evidence type="ECO:0000256" key="3">
    <source>
        <dbReference type="ARBA" id="ARBA00022801"/>
    </source>
</evidence>
<dbReference type="Pfam" id="PF08757">
    <property type="entry name" value="CotH"/>
    <property type="match status" value="1"/>
</dbReference>
<proteinExistence type="predicted"/>
<dbReference type="OrthoDB" id="10267127at2759"/>
<evidence type="ECO:0000313" key="6">
    <source>
        <dbReference type="EMBL" id="ORX84646.1"/>
    </source>
</evidence>
<reference evidence="6 7" key="1">
    <citation type="submission" date="2016-08" db="EMBL/GenBank/DDBJ databases">
        <title>A Parts List for Fungal Cellulosomes Revealed by Comparative Genomics.</title>
        <authorList>
            <consortium name="DOE Joint Genome Institute"/>
            <person name="Haitjema C.H."/>
            <person name="Gilmore S.P."/>
            <person name="Henske J.K."/>
            <person name="Solomon K.V."/>
            <person name="De Groot R."/>
            <person name="Kuo A."/>
            <person name="Mondo S.J."/>
            <person name="Salamov A.A."/>
            <person name="Labutti K."/>
            <person name="Zhao Z."/>
            <person name="Chiniquy J."/>
            <person name="Barry K."/>
            <person name="Brewer H.M."/>
            <person name="Purvine S.O."/>
            <person name="Wright A.T."/>
            <person name="Boxma B."/>
            <person name="Van Alen T."/>
            <person name="Hackstein J.H."/>
            <person name="Baker S.E."/>
            <person name="Grigoriev I.V."/>
            <person name="O'Malley M.A."/>
        </authorList>
    </citation>
    <scope>NUCLEOTIDE SEQUENCE [LARGE SCALE GENOMIC DNA]</scope>
    <source>
        <strain evidence="6 7">S4</strain>
    </source>
</reference>
<evidence type="ECO:0000259" key="5">
    <source>
        <dbReference type="PROSITE" id="PS51763"/>
    </source>
</evidence>
<dbReference type="InterPro" id="IPR009034">
    <property type="entry name" value="Dockerin_dom_fun_sf"/>
</dbReference>
<evidence type="ECO:0000313" key="7">
    <source>
        <dbReference type="Proteomes" id="UP000193944"/>
    </source>
</evidence>
<keyword evidence="3" id="KW-0378">Hydrolase</keyword>
<dbReference type="Proteomes" id="UP000193944">
    <property type="component" value="Unassembled WGS sequence"/>
</dbReference>
<dbReference type="InterPro" id="IPR014867">
    <property type="entry name" value="Spore_coat_CotH_CotH2/3/7"/>
</dbReference>
<organism evidence="6 7">
    <name type="scientific">Anaeromyces robustus</name>
    <dbReference type="NCBI Taxonomy" id="1754192"/>
    <lineage>
        <taxon>Eukaryota</taxon>
        <taxon>Fungi</taxon>
        <taxon>Fungi incertae sedis</taxon>
        <taxon>Chytridiomycota</taxon>
        <taxon>Chytridiomycota incertae sedis</taxon>
        <taxon>Neocallimastigomycetes</taxon>
        <taxon>Neocallimastigales</taxon>
        <taxon>Neocallimastigaceae</taxon>
        <taxon>Anaeromyces</taxon>
    </lineage>
</organism>
<feature type="chain" id="PRO_5013345005" description="CBM10 domain-containing protein" evidence="4">
    <location>
        <begin position="25"/>
        <end position="719"/>
    </location>
</feature>
<dbReference type="PANTHER" id="PTHR40050:SF1">
    <property type="entry name" value="INNER SPORE COAT PROTEIN H"/>
    <property type="match status" value="1"/>
</dbReference>
<dbReference type="PROSITE" id="PS51763">
    <property type="entry name" value="CBM10"/>
    <property type="match status" value="2"/>
</dbReference>
<keyword evidence="1 4" id="KW-0732">Signal</keyword>
<feature type="signal peptide" evidence="4">
    <location>
        <begin position="1"/>
        <end position="24"/>
    </location>
</feature>
<dbReference type="InterPro" id="IPR002883">
    <property type="entry name" value="CBM10/Dockerin_dom"/>
</dbReference>
<dbReference type="PANTHER" id="PTHR40050">
    <property type="entry name" value="INNER SPORE COAT PROTEIN H"/>
    <property type="match status" value="1"/>
</dbReference>
<feature type="domain" description="CBM10" evidence="5">
    <location>
        <begin position="569"/>
        <end position="604"/>
    </location>
</feature>
<dbReference type="AlphaFoldDB" id="A0A1Y1XGW4"/>
<name>A0A1Y1XGW4_9FUNG</name>
<reference evidence="6 7" key="2">
    <citation type="submission" date="2016-08" db="EMBL/GenBank/DDBJ databases">
        <title>Pervasive Adenine N6-methylation of Active Genes in Fungi.</title>
        <authorList>
            <consortium name="DOE Joint Genome Institute"/>
            <person name="Mondo S.J."/>
            <person name="Dannebaum R.O."/>
            <person name="Kuo R.C."/>
            <person name="Labutti K."/>
            <person name="Haridas S."/>
            <person name="Kuo A."/>
            <person name="Salamov A."/>
            <person name="Ahrendt S.R."/>
            <person name="Lipzen A."/>
            <person name="Sullivan W."/>
            <person name="Andreopoulos W.B."/>
            <person name="Clum A."/>
            <person name="Lindquist E."/>
            <person name="Daum C."/>
            <person name="Ramamoorthy G.K."/>
            <person name="Gryganskyi A."/>
            <person name="Culley D."/>
            <person name="Magnuson J.K."/>
            <person name="James T.Y."/>
            <person name="O'Malley M.A."/>
            <person name="Stajich J.E."/>
            <person name="Spatafora J.W."/>
            <person name="Visel A."/>
            <person name="Grigoriev I.V."/>
        </authorList>
    </citation>
    <scope>NUCLEOTIDE SEQUENCE [LARGE SCALE GENOMIC DNA]</scope>
    <source>
        <strain evidence="6 7">S4</strain>
    </source>
</reference>
<gene>
    <name evidence="6" type="ORF">BCR32DRAFT_276918</name>
</gene>
<evidence type="ECO:0000256" key="4">
    <source>
        <dbReference type="SAM" id="SignalP"/>
    </source>
</evidence>
<keyword evidence="7" id="KW-1185">Reference proteome</keyword>
<dbReference type="SUPFAM" id="SSF64571">
    <property type="entry name" value="Cellulose docking domain, dockering"/>
    <property type="match status" value="2"/>
</dbReference>
<dbReference type="Pfam" id="PF02013">
    <property type="entry name" value="CBM_10"/>
    <property type="match status" value="2"/>
</dbReference>
<accession>A0A1Y1XGW4</accession>
<evidence type="ECO:0000256" key="2">
    <source>
        <dbReference type="ARBA" id="ARBA00022737"/>
    </source>
</evidence>
<sequence length="719" mass="83524">MKFNFSTLSLTIALIFLNVKQITALDNFLRNSTRPKLFEMTDFKVPTVTVHLNETEYANFITYLHCRMDTNPTYLKRNEACYTAPWANLNKALERAYVKEYIKVDAIKGNPEDNAFVNSVINDKSHNITLSEFENIVTKYSNFTLEEILSQPYKLIELPSGKKKGKSFETNTASMTFELDSIITKFKKVKFSIGGSSSKALSKVGYNINIKDGDLYGTKKLRLRAESVDPSFLREKLAYDLYKIVGLTTISANYAKLYVNDTFMGIYVLREAIKADWIRDNFGEKDTKNLFACEESTEGLKCSHDDEDITDNSDFDEFNSKLMKTKTREELEEFFDVDGFIRWQAAKYLFGSLDHNKGKNTFLYRFTDPTAETKNKEKWIIIYYDFDMNFGNYRQSRPNKTFNEEMLKDYYPFYHVLEVLKLNDKSEELISIMDEIMRDVYNPNIIIPRIDELRNHIVDYKREDFIPDENGRLPGRLESFERFGEDSFTFEDFEKNIEFTTIKTNVLNNQNVTEHETVSRGLKDWIIQRFKFVCTTYNMDCSYADYMLNSPYISGQKVDTIVHDIKRGGCKGTGYPCCIFDTTKAVLHDDDGDWGIEGDYCLIVNNKNDDDDDDDKHKYDQYDQTDKDGNCPSLIEKGYRCCKNPNTKIEYISKNGDEWGVENNDWCGITNSQCTNFGDKYRCCKKCEIVSYEDGIWGLEVINGVEQKCAISNYCLQKL</sequence>
<dbReference type="Gene3D" id="3.90.1220.10">
    <property type="entry name" value="Cellulose docking domain, dockering"/>
    <property type="match status" value="2"/>
</dbReference>
<evidence type="ECO:0000256" key="1">
    <source>
        <dbReference type="ARBA" id="ARBA00022729"/>
    </source>
</evidence>
<protein>
    <recommendedName>
        <fullName evidence="5">CBM10 domain-containing protein</fullName>
    </recommendedName>
</protein>